<evidence type="ECO:0000313" key="4">
    <source>
        <dbReference type="Proteomes" id="UP001501771"/>
    </source>
</evidence>
<comment type="similarity">
    <text evidence="1">Belongs to the YciI family.</text>
</comment>
<dbReference type="Pfam" id="PF03795">
    <property type="entry name" value="YCII"/>
    <property type="match status" value="1"/>
</dbReference>
<protein>
    <submittedName>
        <fullName evidence="3">YciI family protein</fullName>
    </submittedName>
</protein>
<dbReference type="PANTHER" id="PTHR35174:SF3">
    <property type="entry name" value="BLL7171 PROTEIN"/>
    <property type="match status" value="1"/>
</dbReference>
<dbReference type="Proteomes" id="UP001501771">
    <property type="component" value="Unassembled WGS sequence"/>
</dbReference>
<evidence type="ECO:0000256" key="1">
    <source>
        <dbReference type="ARBA" id="ARBA00007689"/>
    </source>
</evidence>
<name>A0ABP5KXU2_9ACTN</name>
<evidence type="ECO:0000259" key="2">
    <source>
        <dbReference type="Pfam" id="PF03795"/>
    </source>
</evidence>
<comment type="caution">
    <text evidence="3">The sequence shown here is derived from an EMBL/GenBank/DDBJ whole genome shotgun (WGS) entry which is preliminary data.</text>
</comment>
<dbReference type="Gene3D" id="3.30.70.1060">
    <property type="entry name" value="Dimeric alpha+beta barrel"/>
    <property type="match status" value="1"/>
</dbReference>
<feature type="domain" description="YCII-related" evidence="2">
    <location>
        <begin position="4"/>
        <end position="98"/>
    </location>
</feature>
<gene>
    <name evidence="3" type="ORF">GCM10009844_04010</name>
</gene>
<keyword evidence="4" id="KW-1185">Reference proteome</keyword>
<dbReference type="InterPro" id="IPR005545">
    <property type="entry name" value="YCII"/>
</dbReference>
<dbReference type="PANTHER" id="PTHR35174">
    <property type="entry name" value="BLL7171 PROTEIN-RELATED"/>
    <property type="match status" value="1"/>
</dbReference>
<evidence type="ECO:0000313" key="3">
    <source>
        <dbReference type="EMBL" id="GAA2137178.1"/>
    </source>
</evidence>
<proteinExistence type="inferred from homology"/>
<accession>A0ABP5KXU2</accession>
<reference evidence="4" key="1">
    <citation type="journal article" date="2019" name="Int. J. Syst. Evol. Microbiol.">
        <title>The Global Catalogue of Microorganisms (GCM) 10K type strain sequencing project: providing services to taxonomists for standard genome sequencing and annotation.</title>
        <authorList>
            <consortium name="The Broad Institute Genomics Platform"/>
            <consortium name="The Broad Institute Genome Sequencing Center for Infectious Disease"/>
            <person name="Wu L."/>
            <person name="Ma J."/>
        </authorList>
    </citation>
    <scope>NUCLEOTIDE SEQUENCE [LARGE SCALE GENOMIC DNA]</scope>
    <source>
        <strain evidence="4">JCM 16022</strain>
    </source>
</reference>
<dbReference type="RefSeq" id="WP_344146776.1">
    <property type="nucleotide sequence ID" value="NZ_BAAAQR010000001.1"/>
</dbReference>
<sequence length="120" mass="12903">MTEYVVLLPGNESTWEAATEEQKAQMYARHGEFARLLAERGHKVVGGNELTHSRGAKVVRGDLDAVTVTDGPYAETVEQLTGYYLVDADDLDDLLQVCGLLAGAEGVVEVRATVDHSGNA</sequence>
<dbReference type="InterPro" id="IPR011008">
    <property type="entry name" value="Dimeric_a/b-barrel"/>
</dbReference>
<dbReference type="EMBL" id="BAAAQR010000001">
    <property type="protein sequence ID" value="GAA2137178.1"/>
    <property type="molecule type" value="Genomic_DNA"/>
</dbReference>
<dbReference type="SUPFAM" id="SSF54909">
    <property type="entry name" value="Dimeric alpha+beta barrel"/>
    <property type="match status" value="1"/>
</dbReference>
<organism evidence="3 4">
    <name type="scientific">Nocardioides koreensis</name>
    <dbReference type="NCBI Taxonomy" id="433651"/>
    <lineage>
        <taxon>Bacteria</taxon>
        <taxon>Bacillati</taxon>
        <taxon>Actinomycetota</taxon>
        <taxon>Actinomycetes</taxon>
        <taxon>Propionibacteriales</taxon>
        <taxon>Nocardioidaceae</taxon>
        <taxon>Nocardioides</taxon>
    </lineage>
</organism>